<comment type="caution">
    <text evidence="1">The sequence shown here is derived from an EMBL/GenBank/DDBJ whole genome shotgun (WGS) entry which is preliminary data.</text>
</comment>
<evidence type="ECO:0000313" key="1">
    <source>
        <dbReference type="EMBL" id="MBF8178080.1"/>
    </source>
</evidence>
<dbReference type="InterPro" id="IPR036388">
    <property type="entry name" value="WH-like_DNA-bd_sf"/>
</dbReference>
<gene>
    <name evidence="1" type="ORF">IXC47_10340</name>
</gene>
<sequence>MANATAQHEDDLDPIKVTILRHLWEASQESDGKAWSLAKLSKRTCVPMSTLRRTLSEFEDAGIVEVTNHEDGRIFAALNDTGIEIFPTLFSTQ</sequence>
<organism evidence="1 2">
    <name type="scientific">Herminiimonas contaminans</name>
    <dbReference type="NCBI Taxonomy" id="1111140"/>
    <lineage>
        <taxon>Bacteria</taxon>
        <taxon>Pseudomonadati</taxon>
        <taxon>Pseudomonadota</taxon>
        <taxon>Betaproteobacteria</taxon>
        <taxon>Burkholderiales</taxon>
        <taxon>Oxalobacteraceae</taxon>
        <taxon>Herminiimonas</taxon>
    </lineage>
</organism>
<dbReference type="InterPro" id="IPR036390">
    <property type="entry name" value="WH_DNA-bd_sf"/>
</dbReference>
<name>A0ABS0ETA8_9BURK</name>
<reference evidence="1 2" key="1">
    <citation type="submission" date="2020-11" db="EMBL/GenBank/DDBJ databases">
        <title>WGS of Herminiimonas contaminans strain Marseille-Q4544 isolated from planarians Schmidtea mediterranea.</title>
        <authorList>
            <person name="Kangale L."/>
        </authorList>
    </citation>
    <scope>NUCLEOTIDE SEQUENCE [LARGE SCALE GENOMIC DNA]</scope>
    <source>
        <strain evidence="1 2">Marseille-Q4544</strain>
    </source>
</reference>
<evidence type="ECO:0000313" key="2">
    <source>
        <dbReference type="Proteomes" id="UP000657372"/>
    </source>
</evidence>
<protein>
    <submittedName>
        <fullName evidence="1">Helix-turn-helix transcriptional regulator</fullName>
    </submittedName>
</protein>
<keyword evidence="2" id="KW-1185">Reference proteome</keyword>
<dbReference type="Proteomes" id="UP000657372">
    <property type="component" value="Unassembled WGS sequence"/>
</dbReference>
<proteinExistence type="predicted"/>
<dbReference type="RefSeq" id="WP_175624292.1">
    <property type="nucleotide sequence ID" value="NZ_JADOEL010000007.1"/>
</dbReference>
<accession>A0ABS0ETA8</accession>
<dbReference type="EMBL" id="JADOEL010000007">
    <property type="protein sequence ID" value="MBF8178080.1"/>
    <property type="molecule type" value="Genomic_DNA"/>
</dbReference>
<dbReference type="Gene3D" id="1.10.10.10">
    <property type="entry name" value="Winged helix-like DNA-binding domain superfamily/Winged helix DNA-binding domain"/>
    <property type="match status" value="1"/>
</dbReference>
<dbReference type="SUPFAM" id="SSF46785">
    <property type="entry name" value="Winged helix' DNA-binding domain"/>
    <property type="match status" value="1"/>
</dbReference>